<name>A0A1G8NIX8_9RHOB</name>
<sequence>MPPLPPFLLLTRPERESRRFLAELAAERAEPLVSPLLDIVTTGPLPDLAGVRGLIFTSANGVRAYAALAGPPLSPCFVVGEATARAARDMGLVPVVAQGDAESLLALILDHAPEGPLLHLRGTFARGALAERLTAAGLPVREAVVYDQPARPLTPEARAALQGDRPVVVPLFSPRTARLFAAEAPCRAPLFVAAMSAEVAEALQGLYLREQEILARPDSGLMREAVGKLLKSAGTLVVPPASVEGCPGKSGPQSGPDHRF</sequence>
<dbReference type="Pfam" id="PF02602">
    <property type="entry name" value="HEM4"/>
    <property type="match status" value="1"/>
</dbReference>
<feature type="domain" description="Tetrapyrrole biosynthesis uroporphyrinogen III synthase" evidence="2">
    <location>
        <begin position="22"/>
        <end position="210"/>
    </location>
</feature>
<dbReference type="InterPro" id="IPR036108">
    <property type="entry name" value="4pyrrol_syn_uPrphyn_synt_sf"/>
</dbReference>
<dbReference type="Gene3D" id="3.40.50.10090">
    <property type="match status" value="2"/>
</dbReference>
<dbReference type="Proteomes" id="UP000199093">
    <property type="component" value="Unassembled WGS sequence"/>
</dbReference>
<dbReference type="EMBL" id="FNEJ01000010">
    <property type="protein sequence ID" value="SDI80184.1"/>
    <property type="molecule type" value="Genomic_DNA"/>
</dbReference>
<feature type="region of interest" description="Disordered" evidence="1">
    <location>
        <begin position="241"/>
        <end position="260"/>
    </location>
</feature>
<dbReference type="SUPFAM" id="SSF69618">
    <property type="entry name" value="HemD-like"/>
    <property type="match status" value="1"/>
</dbReference>
<proteinExistence type="predicted"/>
<organism evidence="3 4">
    <name type="scientific">Salipiger marinus</name>
    <dbReference type="NCBI Taxonomy" id="555512"/>
    <lineage>
        <taxon>Bacteria</taxon>
        <taxon>Pseudomonadati</taxon>
        <taxon>Pseudomonadota</taxon>
        <taxon>Alphaproteobacteria</taxon>
        <taxon>Rhodobacterales</taxon>
        <taxon>Roseobacteraceae</taxon>
        <taxon>Salipiger</taxon>
    </lineage>
</organism>
<protein>
    <submittedName>
        <fullName evidence="3">Uroporphyrinogen-III synthase</fullName>
    </submittedName>
</protein>
<dbReference type="GO" id="GO:0033014">
    <property type="term" value="P:tetrapyrrole biosynthetic process"/>
    <property type="evidence" value="ECO:0007669"/>
    <property type="project" value="InterPro"/>
</dbReference>
<dbReference type="GO" id="GO:0004852">
    <property type="term" value="F:uroporphyrinogen-III synthase activity"/>
    <property type="evidence" value="ECO:0007669"/>
    <property type="project" value="InterPro"/>
</dbReference>
<evidence type="ECO:0000259" key="2">
    <source>
        <dbReference type="Pfam" id="PF02602"/>
    </source>
</evidence>
<dbReference type="InterPro" id="IPR003754">
    <property type="entry name" value="4pyrrol_synth_uPrphyn_synth"/>
</dbReference>
<accession>A0A1G8NIX8</accession>
<dbReference type="RefSeq" id="WP_089847614.1">
    <property type="nucleotide sequence ID" value="NZ_FNEJ01000010.1"/>
</dbReference>
<gene>
    <name evidence="3" type="ORF">SAMN04487993_101093</name>
</gene>
<evidence type="ECO:0000313" key="4">
    <source>
        <dbReference type="Proteomes" id="UP000199093"/>
    </source>
</evidence>
<dbReference type="STRING" id="555512.SAMN04487993_101093"/>
<evidence type="ECO:0000313" key="3">
    <source>
        <dbReference type="EMBL" id="SDI80184.1"/>
    </source>
</evidence>
<dbReference type="CDD" id="cd06578">
    <property type="entry name" value="HemD"/>
    <property type="match status" value="1"/>
</dbReference>
<keyword evidence="4" id="KW-1185">Reference proteome</keyword>
<dbReference type="AlphaFoldDB" id="A0A1G8NIX8"/>
<reference evidence="3 4" key="1">
    <citation type="submission" date="2016-10" db="EMBL/GenBank/DDBJ databases">
        <authorList>
            <person name="de Groot N.N."/>
        </authorList>
    </citation>
    <scope>NUCLEOTIDE SEQUENCE [LARGE SCALE GENOMIC DNA]</scope>
    <source>
        <strain evidence="3 4">DSM 26424</strain>
    </source>
</reference>
<dbReference type="OrthoDB" id="7204250at2"/>
<evidence type="ECO:0000256" key="1">
    <source>
        <dbReference type="SAM" id="MobiDB-lite"/>
    </source>
</evidence>